<feature type="domain" description="GGDEF" evidence="4">
    <location>
        <begin position="392"/>
        <end position="525"/>
    </location>
</feature>
<dbReference type="InterPro" id="IPR011990">
    <property type="entry name" value="TPR-like_helical_dom_sf"/>
</dbReference>
<dbReference type="GO" id="GO:1902201">
    <property type="term" value="P:negative regulation of bacterial-type flagellum-dependent cell motility"/>
    <property type="evidence" value="ECO:0007669"/>
    <property type="project" value="TreeGrafter"/>
</dbReference>
<dbReference type="CDD" id="cd01949">
    <property type="entry name" value="GGDEF"/>
    <property type="match status" value="1"/>
</dbReference>
<dbReference type="InterPro" id="IPR029787">
    <property type="entry name" value="Nucleotide_cyclase"/>
</dbReference>
<dbReference type="Proteomes" id="UP000192761">
    <property type="component" value="Unassembled WGS sequence"/>
</dbReference>
<dbReference type="PROSITE" id="PS50005">
    <property type="entry name" value="TPR"/>
    <property type="match status" value="1"/>
</dbReference>
<dbReference type="STRING" id="1121001.SAMN02745857_02049"/>
<feature type="repeat" description="TPR" evidence="2">
    <location>
        <begin position="118"/>
        <end position="151"/>
    </location>
</feature>
<dbReference type="PROSITE" id="PS50887">
    <property type="entry name" value="GGDEF"/>
    <property type="match status" value="1"/>
</dbReference>
<dbReference type="EC" id="2.7.7.65" evidence="1"/>
<dbReference type="Pfam" id="PF00990">
    <property type="entry name" value="GGDEF"/>
    <property type="match status" value="1"/>
</dbReference>
<evidence type="ECO:0000259" key="4">
    <source>
        <dbReference type="PROSITE" id="PS50887"/>
    </source>
</evidence>
<evidence type="ECO:0000313" key="6">
    <source>
        <dbReference type="Proteomes" id="UP000192761"/>
    </source>
</evidence>
<keyword evidence="3" id="KW-0175">Coiled coil</keyword>
<dbReference type="GO" id="GO:0052621">
    <property type="term" value="F:diguanylate cyclase activity"/>
    <property type="evidence" value="ECO:0007669"/>
    <property type="project" value="UniProtKB-EC"/>
</dbReference>
<accession>A0A1W1XMI4</accession>
<dbReference type="SMART" id="SM00267">
    <property type="entry name" value="GGDEF"/>
    <property type="match status" value="1"/>
</dbReference>
<dbReference type="InterPro" id="IPR000160">
    <property type="entry name" value="GGDEF_dom"/>
</dbReference>
<evidence type="ECO:0000256" key="1">
    <source>
        <dbReference type="ARBA" id="ARBA00012528"/>
    </source>
</evidence>
<dbReference type="InterPro" id="IPR019734">
    <property type="entry name" value="TPR_rpt"/>
</dbReference>
<dbReference type="PANTHER" id="PTHR45138:SF24">
    <property type="entry name" value="DIGUANYLATE CYCLASE DGCC-RELATED"/>
    <property type="match status" value="1"/>
</dbReference>
<evidence type="ECO:0000313" key="5">
    <source>
        <dbReference type="EMBL" id="SMC25055.1"/>
    </source>
</evidence>
<keyword evidence="2" id="KW-0802">TPR repeat</keyword>
<organism evidence="5 6">
    <name type="scientific">Andreprevotia lacus DSM 23236</name>
    <dbReference type="NCBI Taxonomy" id="1121001"/>
    <lineage>
        <taxon>Bacteria</taxon>
        <taxon>Pseudomonadati</taxon>
        <taxon>Pseudomonadota</taxon>
        <taxon>Betaproteobacteria</taxon>
        <taxon>Neisseriales</taxon>
        <taxon>Chitinibacteraceae</taxon>
        <taxon>Andreprevotia</taxon>
    </lineage>
</organism>
<dbReference type="GO" id="GO:0043709">
    <property type="term" value="P:cell adhesion involved in single-species biofilm formation"/>
    <property type="evidence" value="ECO:0007669"/>
    <property type="project" value="TreeGrafter"/>
</dbReference>
<gene>
    <name evidence="5" type="ORF">SAMN02745857_02049</name>
</gene>
<dbReference type="InterPro" id="IPR043128">
    <property type="entry name" value="Rev_trsase/Diguanyl_cyclase"/>
</dbReference>
<dbReference type="SMART" id="SM00028">
    <property type="entry name" value="TPR"/>
    <property type="match status" value="3"/>
</dbReference>
<dbReference type="GO" id="GO:0005886">
    <property type="term" value="C:plasma membrane"/>
    <property type="evidence" value="ECO:0007669"/>
    <property type="project" value="TreeGrafter"/>
</dbReference>
<keyword evidence="6" id="KW-1185">Reference proteome</keyword>
<dbReference type="FunFam" id="3.30.70.270:FF:000001">
    <property type="entry name" value="Diguanylate cyclase domain protein"/>
    <property type="match status" value="1"/>
</dbReference>
<protein>
    <recommendedName>
        <fullName evidence="1">diguanylate cyclase</fullName>
        <ecNumber evidence="1">2.7.7.65</ecNumber>
    </recommendedName>
</protein>
<evidence type="ECO:0000256" key="2">
    <source>
        <dbReference type="PROSITE-ProRule" id="PRU00339"/>
    </source>
</evidence>
<sequence>MPLNQLYARLDTEARTVQQEAEQLARTARDAGQVKERLEAELLVAIAIGRQGRFGAALAALDPIIKQARAAKLDQVVLIALDEGGGHALQQAEAMRALNYWGDCLQLALLRHDARHAIRALVGLGKAFFSINDYSTAKRYHYRALELAQPSQSPASLAQIYVCLAADLLHLNDPTTAEVVLRVGEEHVMRHDSRHWQIEYLLHLGTALLQSGDVVASEQYLQRAEEAALVLGYGWAAAQAALQRGELDMQRGESDACLTHFSRAIAHAEQIDSQLLLERIHQAAYRCYKQMDRPRQALDHLKAFHRCYEANQAKSDRYRISVLGLRRLKQMDARLELALREYESVFLEGALRQEQAARHALLTEAQTDALTRLGNRRALEQSLDEQEQLQQTPYAIILLDLDHFKHVNDLHGHRMGDLVLQTLAQLLRECCRQDPERIARYGGEEFCLLLPGASRQAANAIAERIHKRVHRHDWHAIAPALQVTVSQGVAAAEHYIPPRQLLDWADHALYSAKHGGRDRIHTFQATALD</sequence>
<dbReference type="SUPFAM" id="SSF48452">
    <property type="entry name" value="TPR-like"/>
    <property type="match status" value="2"/>
</dbReference>
<dbReference type="PANTHER" id="PTHR45138">
    <property type="entry name" value="REGULATORY COMPONENTS OF SENSORY TRANSDUCTION SYSTEM"/>
    <property type="match status" value="1"/>
</dbReference>
<dbReference type="InterPro" id="IPR050469">
    <property type="entry name" value="Diguanylate_Cyclase"/>
</dbReference>
<dbReference type="AlphaFoldDB" id="A0A1W1XMI4"/>
<dbReference type="OrthoDB" id="8522032at2"/>
<name>A0A1W1XMI4_9NEIS</name>
<dbReference type="SUPFAM" id="SSF55073">
    <property type="entry name" value="Nucleotide cyclase"/>
    <property type="match status" value="1"/>
</dbReference>
<dbReference type="RefSeq" id="WP_084090702.1">
    <property type="nucleotide sequence ID" value="NZ_FWXD01000010.1"/>
</dbReference>
<proteinExistence type="predicted"/>
<dbReference type="Gene3D" id="1.25.40.10">
    <property type="entry name" value="Tetratricopeptide repeat domain"/>
    <property type="match status" value="1"/>
</dbReference>
<dbReference type="EMBL" id="FWXD01000010">
    <property type="protein sequence ID" value="SMC25055.1"/>
    <property type="molecule type" value="Genomic_DNA"/>
</dbReference>
<dbReference type="NCBIfam" id="TIGR00254">
    <property type="entry name" value="GGDEF"/>
    <property type="match status" value="1"/>
</dbReference>
<reference evidence="5 6" key="1">
    <citation type="submission" date="2017-04" db="EMBL/GenBank/DDBJ databases">
        <authorList>
            <person name="Afonso C.L."/>
            <person name="Miller P.J."/>
            <person name="Scott M.A."/>
            <person name="Spackman E."/>
            <person name="Goraichik I."/>
            <person name="Dimitrov K.M."/>
            <person name="Suarez D.L."/>
            <person name="Swayne D.E."/>
        </authorList>
    </citation>
    <scope>NUCLEOTIDE SEQUENCE [LARGE SCALE GENOMIC DNA]</scope>
    <source>
        <strain evidence="5 6">DSM 23236</strain>
    </source>
</reference>
<evidence type="ECO:0000256" key="3">
    <source>
        <dbReference type="SAM" id="Coils"/>
    </source>
</evidence>
<dbReference type="Gene3D" id="3.30.70.270">
    <property type="match status" value="1"/>
</dbReference>
<feature type="coiled-coil region" evidence="3">
    <location>
        <begin position="7"/>
        <end position="41"/>
    </location>
</feature>